<reference evidence="6 8" key="2">
    <citation type="submission" date="2024-03" db="EMBL/GenBank/DDBJ databases">
        <authorList>
            <person name="Alaster D. Moffat"/>
            <person name="Govind Chandra"/>
            <person name="Andrew W. Truman"/>
        </authorList>
    </citation>
    <scope>NUCLEOTIDE SEQUENCE [LARGE SCALE GENOMIC DNA]</scope>
    <source>
        <strain evidence="6">PS652</strain>
    </source>
</reference>
<dbReference type="PROSITE" id="PS00041">
    <property type="entry name" value="HTH_ARAC_FAMILY_1"/>
    <property type="match status" value="1"/>
</dbReference>
<organism evidence="7">
    <name type="scientific">Pseudomonas fluorescens</name>
    <dbReference type="NCBI Taxonomy" id="294"/>
    <lineage>
        <taxon>Bacteria</taxon>
        <taxon>Pseudomonadati</taxon>
        <taxon>Pseudomonadota</taxon>
        <taxon>Gammaproteobacteria</taxon>
        <taxon>Pseudomonadales</taxon>
        <taxon>Pseudomonadaceae</taxon>
        <taxon>Pseudomonas</taxon>
    </lineage>
</organism>
<evidence type="ECO:0000256" key="2">
    <source>
        <dbReference type="ARBA" id="ARBA00023015"/>
    </source>
</evidence>
<protein>
    <submittedName>
        <fullName evidence="6">HTH-type transcriptional activator RhaR</fullName>
    </submittedName>
</protein>
<dbReference type="PANTHER" id="PTHR11019:SF159">
    <property type="entry name" value="TRANSCRIPTIONAL REGULATOR-RELATED"/>
    <property type="match status" value="1"/>
</dbReference>
<dbReference type="InterPro" id="IPR018060">
    <property type="entry name" value="HTH_AraC"/>
</dbReference>
<dbReference type="FunFam" id="1.10.10.60:FF:000132">
    <property type="entry name" value="AraC family transcriptional regulator"/>
    <property type="match status" value="1"/>
</dbReference>
<dbReference type="AlphaFoldDB" id="A0A5E6W758"/>
<evidence type="ECO:0000256" key="1">
    <source>
        <dbReference type="ARBA" id="ARBA00022491"/>
    </source>
</evidence>
<dbReference type="GO" id="GO:0003700">
    <property type="term" value="F:DNA-binding transcription factor activity"/>
    <property type="evidence" value="ECO:0007669"/>
    <property type="project" value="InterPro"/>
</dbReference>
<keyword evidence="3" id="KW-0238">DNA-binding</keyword>
<keyword evidence="4" id="KW-0804">Transcription</keyword>
<keyword evidence="1" id="KW-0678">Repressor</keyword>
<evidence type="ECO:0000313" key="6">
    <source>
        <dbReference type="EMBL" id="CAK9892529.1"/>
    </source>
</evidence>
<dbReference type="GO" id="GO:0009893">
    <property type="term" value="P:positive regulation of metabolic process"/>
    <property type="evidence" value="ECO:0007669"/>
    <property type="project" value="UniProtKB-ARBA"/>
</dbReference>
<dbReference type="SMART" id="SM00342">
    <property type="entry name" value="HTH_ARAC"/>
    <property type="match status" value="1"/>
</dbReference>
<dbReference type="Proteomes" id="UP000326595">
    <property type="component" value="Chromosome"/>
</dbReference>
<dbReference type="Gene3D" id="2.60.120.10">
    <property type="entry name" value="Jelly Rolls"/>
    <property type="match status" value="1"/>
</dbReference>
<dbReference type="InterPro" id="IPR018062">
    <property type="entry name" value="HTH_AraC-typ_CS"/>
</dbReference>
<evidence type="ECO:0000259" key="5">
    <source>
        <dbReference type="PROSITE" id="PS01124"/>
    </source>
</evidence>
<reference evidence="7" key="1">
    <citation type="submission" date="2019-09" db="EMBL/GenBank/DDBJ databases">
        <authorList>
            <person name="Chandra G."/>
            <person name="Truman W A."/>
        </authorList>
    </citation>
    <scope>NUCLEOTIDE SEQUENCE [LARGE SCALE GENOMIC DNA]</scope>
    <source>
        <strain evidence="7">PS652</strain>
    </source>
</reference>
<dbReference type="GO" id="GO:0043565">
    <property type="term" value="F:sequence-specific DNA binding"/>
    <property type="evidence" value="ECO:0007669"/>
    <property type="project" value="InterPro"/>
</dbReference>
<dbReference type="InterPro" id="IPR011051">
    <property type="entry name" value="RmlC_Cupin_sf"/>
</dbReference>
<keyword evidence="2" id="KW-0805">Transcription regulation</keyword>
<evidence type="ECO:0000313" key="7">
    <source>
        <dbReference type="EMBL" id="VVN24535.1"/>
    </source>
</evidence>
<dbReference type="RefSeq" id="WP_224793840.1">
    <property type="nucleotide sequence ID" value="NZ_OZ024668.1"/>
</dbReference>
<dbReference type="Pfam" id="PF12833">
    <property type="entry name" value="HTH_18"/>
    <property type="match status" value="1"/>
</dbReference>
<gene>
    <name evidence="6" type="primary">rhaR_6</name>
    <name evidence="7" type="ORF">PS652_04505</name>
    <name evidence="6" type="ORF">PS652_05396</name>
</gene>
<sequence>MPPTRQTSEVPPLPDFQQLPDPVYRRMFAIPAGHRVQMHSHPWVQFTYASAGIMQVLTEQHSYLLPPQCALWIPAGIEHTAYSDQAIEFRGLYLDDSLLNGYQRPCGVLQVTPLVRELIDKASRFAPEYPAQGAQARLLQVLVDELRELPEAPFGLPLPSDPRLRRITEALQANPADNRSVEDWARLVGASRRTLVRLFQAQTQLSFREWRQRLRLLAALPMLAQGMSVTTLSNELGYDSVSAFIALFQRHYGVTPGIYGARLCAPNQLPWDNQPRTMAVTSSSDL</sequence>
<dbReference type="InterPro" id="IPR003313">
    <property type="entry name" value="AraC-bd"/>
</dbReference>
<dbReference type="SUPFAM" id="SSF46689">
    <property type="entry name" value="Homeodomain-like"/>
    <property type="match status" value="1"/>
</dbReference>
<evidence type="ECO:0000256" key="3">
    <source>
        <dbReference type="ARBA" id="ARBA00023125"/>
    </source>
</evidence>
<dbReference type="PANTHER" id="PTHR11019">
    <property type="entry name" value="HTH-TYPE TRANSCRIPTIONAL REGULATOR NIMR"/>
    <property type="match status" value="1"/>
</dbReference>
<name>A0A5E6W758_PSEFL</name>
<proteinExistence type="predicted"/>
<dbReference type="SUPFAM" id="SSF51182">
    <property type="entry name" value="RmlC-like cupins"/>
    <property type="match status" value="1"/>
</dbReference>
<dbReference type="InterPro" id="IPR009057">
    <property type="entry name" value="Homeodomain-like_sf"/>
</dbReference>
<dbReference type="Pfam" id="PF02311">
    <property type="entry name" value="AraC_binding"/>
    <property type="match status" value="1"/>
</dbReference>
<dbReference type="EMBL" id="CABVHG010000033">
    <property type="protein sequence ID" value="VVN24535.1"/>
    <property type="molecule type" value="Genomic_DNA"/>
</dbReference>
<accession>A0A5E6W758</accession>
<dbReference type="PROSITE" id="PS01124">
    <property type="entry name" value="HTH_ARAC_FAMILY_2"/>
    <property type="match status" value="1"/>
</dbReference>
<evidence type="ECO:0000313" key="8">
    <source>
        <dbReference type="Proteomes" id="UP000326595"/>
    </source>
</evidence>
<evidence type="ECO:0000256" key="4">
    <source>
        <dbReference type="ARBA" id="ARBA00023163"/>
    </source>
</evidence>
<dbReference type="Gene3D" id="1.10.10.60">
    <property type="entry name" value="Homeodomain-like"/>
    <property type="match status" value="1"/>
</dbReference>
<dbReference type="EMBL" id="OZ024668">
    <property type="protein sequence ID" value="CAK9892529.1"/>
    <property type="molecule type" value="Genomic_DNA"/>
</dbReference>
<dbReference type="CDD" id="cd06124">
    <property type="entry name" value="cupin_NimR-like_N"/>
    <property type="match status" value="1"/>
</dbReference>
<dbReference type="InterPro" id="IPR014710">
    <property type="entry name" value="RmlC-like_jellyroll"/>
</dbReference>
<feature type="domain" description="HTH araC/xylS-type" evidence="5">
    <location>
        <begin position="165"/>
        <end position="262"/>
    </location>
</feature>